<evidence type="ECO:0000256" key="4">
    <source>
        <dbReference type="ARBA" id="ARBA00022723"/>
    </source>
</evidence>
<keyword evidence="4" id="KW-0479">Metal-binding</keyword>
<dbReference type="PANTHER" id="PTHR21339">
    <property type="entry name" value="RADICAL S-ADENOSYL METHIONINE DOMAIN-CONTAINING PROTEIN 2"/>
    <property type="match status" value="1"/>
</dbReference>
<evidence type="ECO:0000256" key="5">
    <source>
        <dbReference type="ARBA" id="ARBA00023004"/>
    </source>
</evidence>
<proteinExistence type="predicted"/>
<sequence length="288" mass="33517">MKPVNQLVINYHITEKCNYDCHYCYAKWEKINELHYDLNNMKRVLDKLAAYFFSPNPTQTKLKYQSVRLNFAGGEPLLLKQRFFDALDYAIELGFDVSLITNGHLISDEFITEHVHKLQLLGISYDSEDYNRQRNIGRSTRSGKTLTSKRLKSIFQQIKLLSPSTELKINTVVNQYNTEENLSKLIAELKPNKWKVLRVLPVFEKIETISDQQFSRFVERHQSVAQYMSVENNDSMTNSYLMLGPDGFFFQNGNEDQGYFKSRSLLTTPVEIALAETGFDAEKFALRY</sequence>
<dbReference type="InterPro" id="IPR007197">
    <property type="entry name" value="rSAM"/>
</dbReference>
<dbReference type="Proteomes" id="UP001569153">
    <property type="component" value="Unassembled WGS sequence"/>
</dbReference>
<keyword evidence="3" id="KW-0949">S-adenosyl-L-methionine</keyword>
<comment type="cofactor">
    <cofactor evidence="1">
        <name>[4Fe-4S] cluster</name>
        <dbReference type="ChEBI" id="CHEBI:49883"/>
    </cofactor>
</comment>
<dbReference type="SFLD" id="SFLDG01067">
    <property type="entry name" value="SPASM/twitch_domain_containing"/>
    <property type="match status" value="1"/>
</dbReference>
<dbReference type="SFLD" id="SFLDG01088">
    <property type="entry name" value="antiviral_proteins"/>
    <property type="match status" value="1"/>
</dbReference>
<evidence type="ECO:0000313" key="11">
    <source>
        <dbReference type="Proteomes" id="UP001569153"/>
    </source>
</evidence>
<dbReference type="SFLD" id="SFLDS00029">
    <property type="entry name" value="Radical_SAM"/>
    <property type="match status" value="1"/>
</dbReference>
<dbReference type="Gene3D" id="3.20.20.70">
    <property type="entry name" value="Aldolase class I"/>
    <property type="match status" value="1"/>
</dbReference>
<dbReference type="NCBIfam" id="NF038283">
    <property type="entry name" value="viperin_w_prok"/>
    <property type="match status" value="1"/>
</dbReference>
<dbReference type="EMBL" id="JBGOOT010000003">
    <property type="protein sequence ID" value="MEZ8194526.1"/>
    <property type="molecule type" value="Genomic_DNA"/>
</dbReference>
<reference evidence="10 11" key="1">
    <citation type="submission" date="2024-06" db="EMBL/GenBank/DDBJ databases">
        <authorList>
            <person name="Steensen K."/>
            <person name="Seneca J."/>
            <person name="Bartlau N."/>
            <person name="Yu A.X."/>
            <person name="Polz M.F."/>
        </authorList>
    </citation>
    <scope>NUCLEOTIDE SEQUENCE [LARGE SCALE GENOMIC DNA]</scope>
    <source>
        <strain evidence="10 11">FF146</strain>
    </source>
</reference>
<dbReference type="Pfam" id="PF04055">
    <property type="entry name" value="Radical_SAM"/>
    <property type="match status" value="1"/>
</dbReference>
<evidence type="ECO:0000256" key="3">
    <source>
        <dbReference type="ARBA" id="ARBA00022691"/>
    </source>
</evidence>
<feature type="domain" description="Radical SAM core" evidence="9">
    <location>
        <begin position="1"/>
        <end position="231"/>
    </location>
</feature>
<dbReference type="InterPro" id="IPR051196">
    <property type="entry name" value="RSAD2/Viperin_antiviral"/>
</dbReference>
<evidence type="ECO:0000256" key="1">
    <source>
        <dbReference type="ARBA" id="ARBA00001966"/>
    </source>
</evidence>
<evidence type="ECO:0000259" key="9">
    <source>
        <dbReference type="PROSITE" id="PS51918"/>
    </source>
</evidence>
<name>A0ABV4M4R7_9VIBR</name>
<evidence type="ECO:0000256" key="7">
    <source>
        <dbReference type="ARBA" id="ARBA00023118"/>
    </source>
</evidence>
<keyword evidence="6" id="KW-0411">Iron-sulfur</keyword>
<dbReference type="InterPro" id="IPR058240">
    <property type="entry name" value="rSAM_sf"/>
</dbReference>
<keyword evidence="2" id="KW-0004">4Fe-4S</keyword>
<dbReference type="PANTHER" id="PTHR21339:SF0">
    <property type="entry name" value="S-ADENOSYLMETHIONINE-DEPENDENT NUCLEOTIDE DEHYDRATASE RSAD2"/>
    <property type="match status" value="1"/>
</dbReference>
<dbReference type="RefSeq" id="WP_261890111.1">
    <property type="nucleotide sequence ID" value="NZ_AP025473.1"/>
</dbReference>
<comment type="caution">
    <text evidence="10">The sequence shown here is derived from an EMBL/GenBank/DDBJ whole genome shotgun (WGS) entry which is preliminary data.</text>
</comment>
<dbReference type="CDD" id="cd01335">
    <property type="entry name" value="Radical_SAM"/>
    <property type="match status" value="1"/>
</dbReference>
<dbReference type="InterPro" id="IPR013785">
    <property type="entry name" value="Aldolase_TIM"/>
</dbReference>
<evidence type="ECO:0000256" key="2">
    <source>
        <dbReference type="ARBA" id="ARBA00022485"/>
    </source>
</evidence>
<evidence type="ECO:0000313" key="10">
    <source>
        <dbReference type="EMBL" id="MEZ8194526.1"/>
    </source>
</evidence>
<organism evidence="10 11">
    <name type="scientific">Vibrio cortegadensis</name>
    <dbReference type="NCBI Taxonomy" id="1328770"/>
    <lineage>
        <taxon>Bacteria</taxon>
        <taxon>Pseudomonadati</taxon>
        <taxon>Pseudomonadota</taxon>
        <taxon>Gammaproteobacteria</taxon>
        <taxon>Vibrionales</taxon>
        <taxon>Vibrionaceae</taxon>
        <taxon>Vibrio</taxon>
    </lineage>
</organism>
<protein>
    <recommendedName>
        <fullName evidence="8">S-adenosylmethionine-dependent nucleotide dehydratase</fullName>
    </recommendedName>
</protein>
<keyword evidence="7" id="KW-0051">Antiviral defense</keyword>
<evidence type="ECO:0000256" key="8">
    <source>
        <dbReference type="ARBA" id="ARBA00039667"/>
    </source>
</evidence>
<gene>
    <name evidence="10" type="ORF">ACED38_06435</name>
</gene>
<evidence type="ECO:0000256" key="6">
    <source>
        <dbReference type="ARBA" id="ARBA00023014"/>
    </source>
</evidence>
<keyword evidence="11" id="KW-1185">Reference proteome</keyword>
<keyword evidence="5" id="KW-0408">Iron</keyword>
<accession>A0ABV4M4R7</accession>
<dbReference type="SUPFAM" id="SSF102114">
    <property type="entry name" value="Radical SAM enzymes"/>
    <property type="match status" value="1"/>
</dbReference>
<dbReference type="PROSITE" id="PS51918">
    <property type="entry name" value="RADICAL_SAM"/>
    <property type="match status" value="1"/>
</dbReference>